<comment type="caution">
    <text evidence="2">The sequence shown here is derived from an EMBL/GenBank/DDBJ whole genome shotgun (WGS) entry which is preliminary data.</text>
</comment>
<feature type="non-terminal residue" evidence="2">
    <location>
        <position position="1"/>
    </location>
</feature>
<protein>
    <submittedName>
        <fullName evidence="2">Uncharacterized protein</fullName>
    </submittedName>
</protein>
<feature type="non-terminal residue" evidence="2">
    <location>
        <position position="120"/>
    </location>
</feature>
<organism evidence="2">
    <name type="scientific">Tanacetum cinerariifolium</name>
    <name type="common">Dalmatian daisy</name>
    <name type="synonym">Chrysanthemum cinerariifolium</name>
    <dbReference type="NCBI Taxonomy" id="118510"/>
    <lineage>
        <taxon>Eukaryota</taxon>
        <taxon>Viridiplantae</taxon>
        <taxon>Streptophyta</taxon>
        <taxon>Embryophyta</taxon>
        <taxon>Tracheophyta</taxon>
        <taxon>Spermatophyta</taxon>
        <taxon>Magnoliopsida</taxon>
        <taxon>eudicotyledons</taxon>
        <taxon>Gunneridae</taxon>
        <taxon>Pentapetalae</taxon>
        <taxon>asterids</taxon>
        <taxon>campanulids</taxon>
        <taxon>Asterales</taxon>
        <taxon>Asteraceae</taxon>
        <taxon>Asteroideae</taxon>
        <taxon>Anthemideae</taxon>
        <taxon>Anthemidinae</taxon>
        <taxon>Tanacetum</taxon>
    </lineage>
</organism>
<accession>A0A699WR80</accession>
<gene>
    <name evidence="2" type="ORF">Tci_922211</name>
</gene>
<reference evidence="2" key="1">
    <citation type="journal article" date="2019" name="Sci. Rep.">
        <title>Draft genome of Tanacetum cinerariifolium, the natural source of mosquito coil.</title>
        <authorList>
            <person name="Yamashiro T."/>
            <person name="Shiraishi A."/>
            <person name="Satake H."/>
            <person name="Nakayama K."/>
        </authorList>
    </citation>
    <scope>NUCLEOTIDE SEQUENCE</scope>
</reference>
<feature type="region of interest" description="Disordered" evidence="1">
    <location>
        <begin position="53"/>
        <end position="79"/>
    </location>
</feature>
<dbReference type="EMBL" id="BKCJ011754935">
    <property type="protein sequence ID" value="GFD50242.1"/>
    <property type="molecule type" value="Genomic_DNA"/>
</dbReference>
<name>A0A699WR80_TANCI</name>
<evidence type="ECO:0000313" key="2">
    <source>
        <dbReference type="EMBL" id="GFD50242.1"/>
    </source>
</evidence>
<dbReference type="AlphaFoldDB" id="A0A699WR80"/>
<feature type="region of interest" description="Disordered" evidence="1">
    <location>
        <begin position="99"/>
        <end position="120"/>
    </location>
</feature>
<feature type="compositionally biased region" description="Basic and acidic residues" evidence="1">
    <location>
        <begin position="108"/>
        <end position="120"/>
    </location>
</feature>
<proteinExistence type="predicted"/>
<feature type="region of interest" description="Disordered" evidence="1">
    <location>
        <begin position="1"/>
        <end position="30"/>
    </location>
</feature>
<sequence length="120" mass="13391">RLDGQPRPRQRHRHGALRPGRGAGSGGRHRHHLFPARLRRILLPIPRPQHGDGGWHFGLSGDEKQPRLRGAGRVSAHQPGRRYAILRPVHLLRRAVSGARNAVGPAPPDEHCPHRRLDGL</sequence>
<evidence type="ECO:0000256" key="1">
    <source>
        <dbReference type="SAM" id="MobiDB-lite"/>
    </source>
</evidence>